<protein>
    <submittedName>
        <fullName evidence="1">Uncharacterized protein</fullName>
    </submittedName>
</protein>
<evidence type="ECO:0000313" key="1">
    <source>
        <dbReference type="EMBL" id="KAK2196728.1"/>
    </source>
</evidence>
<dbReference type="RefSeq" id="XP_067803570.1">
    <property type="nucleotide sequence ID" value="XM_067947006.1"/>
</dbReference>
<keyword evidence="2" id="KW-1185">Reference proteome</keyword>
<accession>A0AAD9PKY4</accession>
<comment type="caution">
    <text evidence="1">The sequence shown here is derived from an EMBL/GenBank/DDBJ whole genome shotgun (WGS) entry which is preliminary data.</text>
</comment>
<reference evidence="1" key="1">
    <citation type="journal article" date="2023" name="Nat. Microbiol.">
        <title>Babesia duncani multi-omics identifies virulence factors and drug targets.</title>
        <authorList>
            <person name="Singh P."/>
            <person name="Lonardi S."/>
            <person name="Liang Q."/>
            <person name="Vydyam P."/>
            <person name="Khabirova E."/>
            <person name="Fang T."/>
            <person name="Gihaz S."/>
            <person name="Thekkiniath J."/>
            <person name="Munshi M."/>
            <person name="Abel S."/>
            <person name="Ciampossin L."/>
            <person name="Batugedara G."/>
            <person name="Gupta M."/>
            <person name="Lu X.M."/>
            <person name="Lenz T."/>
            <person name="Chakravarty S."/>
            <person name="Cornillot E."/>
            <person name="Hu Y."/>
            <person name="Ma W."/>
            <person name="Gonzalez L.M."/>
            <person name="Sanchez S."/>
            <person name="Estrada K."/>
            <person name="Sanchez-Flores A."/>
            <person name="Montero E."/>
            <person name="Harb O.S."/>
            <person name="Le Roch K.G."/>
            <person name="Mamoun C.B."/>
        </authorList>
    </citation>
    <scope>NUCLEOTIDE SEQUENCE</scope>
    <source>
        <strain evidence="1">WA1</strain>
    </source>
</reference>
<proteinExistence type="predicted"/>
<gene>
    <name evidence="1" type="ORF">BdWA1_001977</name>
</gene>
<dbReference type="EMBL" id="JALLKP010000002">
    <property type="protein sequence ID" value="KAK2196728.1"/>
    <property type="molecule type" value="Genomic_DNA"/>
</dbReference>
<organism evidence="1 2">
    <name type="scientific">Babesia duncani</name>
    <dbReference type="NCBI Taxonomy" id="323732"/>
    <lineage>
        <taxon>Eukaryota</taxon>
        <taxon>Sar</taxon>
        <taxon>Alveolata</taxon>
        <taxon>Apicomplexa</taxon>
        <taxon>Aconoidasida</taxon>
        <taxon>Piroplasmida</taxon>
        <taxon>Babesiidae</taxon>
        <taxon>Babesia</taxon>
    </lineage>
</organism>
<dbReference type="GeneID" id="94336275"/>
<sequence>MQDTAIANSIRDFQFGCMEDKLIVGRCLYNYSRGIPLQLNCSRRQFEVNGPSLRVDVDDSEDTRRCSMQPVSPLNIKNSHFLEPSKGRFHVDALIHRMLLDSNGKLFGDLIETCVISLYEFQQSLQVLLRLKTSIFDSLTYFRACGRAADAGNVSIIYLRATLQWLSIANMLGYQNPQIQQIAREIAAQSIAICKISSLVNRTRLPIRIIKRLDGLVQVALVILKSLIVYNEALAYSTFDTDFDTFRLVEKLYKPCAGQGNVFVFVAVFTRVCLLSHYRDSDGKFFVFMDAYVAGRSQYRKD</sequence>
<evidence type="ECO:0000313" key="2">
    <source>
        <dbReference type="Proteomes" id="UP001214638"/>
    </source>
</evidence>
<name>A0AAD9PKY4_9APIC</name>
<dbReference type="Proteomes" id="UP001214638">
    <property type="component" value="Unassembled WGS sequence"/>
</dbReference>
<dbReference type="KEGG" id="bdw:94336275"/>
<dbReference type="AlphaFoldDB" id="A0AAD9PKY4"/>